<dbReference type="RefSeq" id="WP_167695265.1">
    <property type="nucleotide sequence ID" value="NZ_CP118181.1"/>
</dbReference>
<keyword evidence="1" id="KW-0732">Signal</keyword>
<comment type="caution">
    <text evidence="2">The sequence shown here is derived from an EMBL/GenBank/DDBJ whole genome shotgun (WGS) entry which is preliminary data.</text>
</comment>
<dbReference type="AlphaFoldDB" id="A0A968GG32"/>
<organism evidence="2 3">
    <name type="scientific">Entomospira culicis</name>
    <dbReference type="NCBI Taxonomy" id="2719989"/>
    <lineage>
        <taxon>Bacteria</taxon>
        <taxon>Pseudomonadati</taxon>
        <taxon>Spirochaetota</taxon>
        <taxon>Spirochaetia</taxon>
        <taxon>Spirochaetales</taxon>
        <taxon>Spirochaetaceae</taxon>
        <taxon>Entomospira</taxon>
    </lineage>
</organism>
<keyword evidence="3" id="KW-1185">Reference proteome</keyword>
<feature type="signal peptide" evidence="1">
    <location>
        <begin position="1"/>
        <end position="24"/>
    </location>
</feature>
<protein>
    <recommendedName>
        <fullName evidence="4">Capsule assembly protein Wzi</fullName>
    </recommendedName>
</protein>
<dbReference type="InterPro" id="IPR038636">
    <property type="entry name" value="Wzi_sf"/>
</dbReference>
<sequence>MKKRFPKILSTLAMLLLFALSTHAQTRLSVDINDPVYLLIEIGEVKGLLTKITQVKPYTRHDVYTFLSQMKAREYELSAQERKILDEYILRFSPSFTPKAPISNALWNGGFDFGNQYGHARLGIRTGYHFQFAAEDISKQYTSIPIELFVEGDFLQSMFSYKVNLILNTGMNSTYPFAHFGEHVAMGMGFWQRWFGSPKNFEIWDTGNMDSWAQALEMTPELTGQFWDDRILLRLGILENRQVGSGLILSKDAATFAAAEFAIRPIDWFNFYYMTGSLSGGRNTLGNDYRDTEFHNEQLVQNSKMFSYHIGEFFISDYFYLNVWESVIWGSRMEASYLVPMNVFLIAQNMIGDHDNIAFGFGAATIIPNIGKLETNLMLDEFQGKNIGTSPRNMLAWDVGLRLHIPWLAFTQVKLKYTNIGPYVYSHYAQNYAQMGQNMRGDNVLIDTGYHHRGKALGSFLKPNSDHFNLSLETLFFPGLSLSVGYDLVRHGNSAPHKYWLGVDGRYYTDSQKATMDENFFRGEVWAWDRNGITGELNGFLDYGQWDSNPWFKHFLKDAIYDWTNAFSLKLTYDLRFIPLFDKNNQRREIPVVIGIGYTFAHTFYDFNDRDFSHINDADMASAMAWAGRFGYTYQTNHKNIFTFTMSIFPR</sequence>
<evidence type="ECO:0000256" key="1">
    <source>
        <dbReference type="SAM" id="SignalP"/>
    </source>
</evidence>
<dbReference type="Proteomes" id="UP000778951">
    <property type="component" value="Unassembled WGS sequence"/>
</dbReference>
<gene>
    <name evidence="2" type="ORF">HCT48_02930</name>
</gene>
<reference evidence="2" key="1">
    <citation type="submission" date="2020-03" db="EMBL/GenBank/DDBJ databases">
        <title>Spirochaetal bacteria isolated from arthropods constitute a novel genus Entomospira genus novum within the order Spirochaetales.</title>
        <authorList>
            <person name="Grana-Miraglia L."/>
            <person name="Sikutova S."/>
            <person name="Fingerle V."/>
            <person name="Sing A."/>
            <person name="Castillo-Ramirez S."/>
            <person name="Margos G."/>
            <person name="Rudolf I."/>
        </authorList>
    </citation>
    <scope>NUCLEOTIDE SEQUENCE</scope>
    <source>
        <strain evidence="2">BR149</strain>
    </source>
</reference>
<evidence type="ECO:0000313" key="3">
    <source>
        <dbReference type="Proteomes" id="UP000778951"/>
    </source>
</evidence>
<evidence type="ECO:0000313" key="2">
    <source>
        <dbReference type="EMBL" id="NIZ69166.1"/>
    </source>
</evidence>
<name>A0A968GG32_9SPIO</name>
<dbReference type="Gene3D" id="2.40.160.130">
    <property type="entry name" value="Capsule assembly protein Wzi"/>
    <property type="match status" value="1"/>
</dbReference>
<accession>A0A968GG32</accession>
<proteinExistence type="predicted"/>
<dbReference type="EMBL" id="JAATLM010000001">
    <property type="protein sequence ID" value="NIZ69166.1"/>
    <property type="molecule type" value="Genomic_DNA"/>
</dbReference>
<feature type="chain" id="PRO_5037928392" description="Capsule assembly protein Wzi" evidence="1">
    <location>
        <begin position="25"/>
        <end position="651"/>
    </location>
</feature>
<evidence type="ECO:0008006" key="4">
    <source>
        <dbReference type="Google" id="ProtNLM"/>
    </source>
</evidence>